<dbReference type="EMBL" id="MU004241">
    <property type="protein sequence ID" value="KAF2664958.1"/>
    <property type="molecule type" value="Genomic_DNA"/>
</dbReference>
<protein>
    <submittedName>
        <fullName evidence="2">Uncharacterized protein</fullName>
    </submittedName>
</protein>
<keyword evidence="3" id="KW-1185">Reference proteome</keyword>
<feature type="region of interest" description="Disordered" evidence="1">
    <location>
        <begin position="142"/>
        <end position="239"/>
    </location>
</feature>
<dbReference type="OrthoDB" id="5391950at2759"/>
<reference evidence="2" key="1">
    <citation type="journal article" date="2020" name="Stud. Mycol.">
        <title>101 Dothideomycetes genomes: a test case for predicting lifestyles and emergence of pathogens.</title>
        <authorList>
            <person name="Haridas S."/>
            <person name="Albert R."/>
            <person name="Binder M."/>
            <person name="Bloem J."/>
            <person name="Labutti K."/>
            <person name="Salamov A."/>
            <person name="Andreopoulos B."/>
            <person name="Baker S."/>
            <person name="Barry K."/>
            <person name="Bills G."/>
            <person name="Bluhm B."/>
            <person name="Cannon C."/>
            <person name="Castanera R."/>
            <person name="Culley D."/>
            <person name="Daum C."/>
            <person name="Ezra D."/>
            <person name="Gonzalez J."/>
            <person name="Henrissat B."/>
            <person name="Kuo A."/>
            <person name="Liang C."/>
            <person name="Lipzen A."/>
            <person name="Lutzoni F."/>
            <person name="Magnuson J."/>
            <person name="Mondo S."/>
            <person name="Nolan M."/>
            <person name="Ohm R."/>
            <person name="Pangilinan J."/>
            <person name="Park H.-J."/>
            <person name="Ramirez L."/>
            <person name="Alfaro M."/>
            <person name="Sun H."/>
            <person name="Tritt A."/>
            <person name="Yoshinaga Y."/>
            <person name="Zwiers L.-H."/>
            <person name="Turgeon B."/>
            <person name="Goodwin S."/>
            <person name="Spatafora J."/>
            <person name="Crous P."/>
            <person name="Grigoriev I."/>
        </authorList>
    </citation>
    <scope>NUCLEOTIDE SEQUENCE</scope>
    <source>
        <strain evidence="2">CBS 115976</strain>
    </source>
</reference>
<feature type="compositionally biased region" description="Low complexity" evidence="1">
    <location>
        <begin position="193"/>
        <end position="203"/>
    </location>
</feature>
<evidence type="ECO:0000313" key="2">
    <source>
        <dbReference type="EMBL" id="KAF2664958.1"/>
    </source>
</evidence>
<evidence type="ECO:0000313" key="3">
    <source>
        <dbReference type="Proteomes" id="UP000799302"/>
    </source>
</evidence>
<feature type="region of interest" description="Disordered" evidence="1">
    <location>
        <begin position="296"/>
        <end position="334"/>
    </location>
</feature>
<feature type="compositionally biased region" description="Polar residues" evidence="1">
    <location>
        <begin position="46"/>
        <end position="64"/>
    </location>
</feature>
<feature type="compositionally biased region" description="Basic and acidic residues" evidence="1">
    <location>
        <begin position="299"/>
        <end position="311"/>
    </location>
</feature>
<gene>
    <name evidence="2" type="ORF">BT63DRAFT_482857</name>
</gene>
<feature type="compositionally biased region" description="Pro residues" evidence="1">
    <location>
        <begin position="210"/>
        <end position="219"/>
    </location>
</feature>
<name>A0A6A6U1G3_9PEZI</name>
<evidence type="ECO:0000256" key="1">
    <source>
        <dbReference type="SAM" id="MobiDB-lite"/>
    </source>
</evidence>
<accession>A0A6A6U1G3</accession>
<organism evidence="2 3">
    <name type="scientific">Microthyrium microscopicum</name>
    <dbReference type="NCBI Taxonomy" id="703497"/>
    <lineage>
        <taxon>Eukaryota</taxon>
        <taxon>Fungi</taxon>
        <taxon>Dikarya</taxon>
        <taxon>Ascomycota</taxon>
        <taxon>Pezizomycotina</taxon>
        <taxon>Dothideomycetes</taxon>
        <taxon>Dothideomycetes incertae sedis</taxon>
        <taxon>Microthyriales</taxon>
        <taxon>Microthyriaceae</taxon>
        <taxon>Microthyrium</taxon>
    </lineage>
</organism>
<feature type="compositionally biased region" description="Polar residues" evidence="1">
    <location>
        <begin position="163"/>
        <end position="172"/>
    </location>
</feature>
<sequence length="348" mass="38312">MTSNAEERSGCMPTKAAKFFSFQMASSTAEPTITPVPATRKRKRNLSTSSINPPASTEQGNEQTSSREHLLAPRPMQPRPVTPTLYRDNSASSIASVADTEPPATRDTSPMLEKVLHFEGTIAGSSSPRSAVAKRLSQLRIEKGESSDSELEPLNIMAKTPKAHTSSRNTPEASRENGKQRSSQPPEQGLGIQTQQQHTSSQPPKKRLPPPRGIKSPPPKSRRSPSKSPSNPPTPESQVTADNWFDISALTWQDSEITGHLMLDPEDDGYGINGIGFRPTPAMALARSRRRKEQVTAWRTREAREERERRAEKRRQGRGYDSDELGPVPSLNLGGMDEMGKKIVRFAT</sequence>
<dbReference type="AlphaFoldDB" id="A0A6A6U1G3"/>
<dbReference type="Proteomes" id="UP000799302">
    <property type="component" value="Unassembled WGS sequence"/>
</dbReference>
<proteinExistence type="predicted"/>
<feature type="region of interest" description="Disordered" evidence="1">
    <location>
        <begin position="24"/>
        <end position="110"/>
    </location>
</feature>